<evidence type="ECO:0000256" key="9">
    <source>
        <dbReference type="SAM" id="MobiDB-lite"/>
    </source>
</evidence>
<feature type="region of interest" description="Disordered" evidence="9">
    <location>
        <begin position="70"/>
        <end position="90"/>
    </location>
</feature>
<evidence type="ECO:0000256" key="5">
    <source>
        <dbReference type="ARBA" id="ARBA00022989"/>
    </source>
</evidence>
<dbReference type="InParanoid" id="F4S3G7"/>
<reference evidence="11" key="1">
    <citation type="journal article" date="2011" name="Proc. Natl. Acad. Sci. U.S.A.">
        <title>Obligate biotrophy features unraveled by the genomic analysis of rust fungi.</title>
        <authorList>
            <person name="Duplessis S."/>
            <person name="Cuomo C.A."/>
            <person name="Lin Y.-C."/>
            <person name="Aerts A."/>
            <person name="Tisserant E."/>
            <person name="Veneault-Fourrey C."/>
            <person name="Joly D.L."/>
            <person name="Hacquard S."/>
            <person name="Amselem J."/>
            <person name="Cantarel B.L."/>
            <person name="Chiu R."/>
            <person name="Coutinho P.M."/>
            <person name="Feau N."/>
            <person name="Field M."/>
            <person name="Frey P."/>
            <person name="Gelhaye E."/>
            <person name="Goldberg J."/>
            <person name="Grabherr M.G."/>
            <person name="Kodira C.D."/>
            <person name="Kohler A."/>
            <person name="Kuees U."/>
            <person name="Lindquist E.A."/>
            <person name="Lucas S.M."/>
            <person name="Mago R."/>
            <person name="Mauceli E."/>
            <person name="Morin E."/>
            <person name="Murat C."/>
            <person name="Pangilinan J.L."/>
            <person name="Park R."/>
            <person name="Pearson M."/>
            <person name="Quesneville H."/>
            <person name="Rouhier N."/>
            <person name="Sakthikumar S."/>
            <person name="Salamov A.A."/>
            <person name="Schmutz J."/>
            <person name="Selles B."/>
            <person name="Shapiro H."/>
            <person name="Tanguay P."/>
            <person name="Tuskan G.A."/>
            <person name="Henrissat B."/>
            <person name="Van de Peer Y."/>
            <person name="Rouze P."/>
            <person name="Ellis J.G."/>
            <person name="Dodds P.N."/>
            <person name="Schein J.E."/>
            <person name="Zhong S."/>
            <person name="Hamelin R.C."/>
            <person name="Grigoriev I.V."/>
            <person name="Szabo L.J."/>
            <person name="Martin F."/>
        </authorList>
    </citation>
    <scope>NUCLEOTIDE SEQUENCE [LARGE SCALE GENOMIC DNA]</scope>
    <source>
        <strain evidence="11">98AG31 / pathotype 3-4-7</strain>
    </source>
</reference>
<dbReference type="GO" id="GO:0051082">
    <property type="term" value="F:unfolded protein binding"/>
    <property type="evidence" value="ECO:0007669"/>
    <property type="project" value="TreeGrafter"/>
</dbReference>
<evidence type="ECO:0000256" key="1">
    <source>
        <dbReference type="ARBA" id="ARBA00004167"/>
    </source>
</evidence>
<dbReference type="Proteomes" id="UP000001072">
    <property type="component" value="Unassembled WGS sequence"/>
</dbReference>
<evidence type="ECO:0000313" key="11">
    <source>
        <dbReference type="Proteomes" id="UP000001072"/>
    </source>
</evidence>
<dbReference type="KEGG" id="mlr:MELLADRAFT_39521"/>
<evidence type="ECO:0000256" key="7">
    <source>
        <dbReference type="ARBA" id="ARBA00023136"/>
    </source>
</evidence>
<sequence length="90" mass="10914">MAGPNLELIKFGMYVFFPIGIMIHYGDPDWYRKYVLPDKNDFLKIKENEPIPPRNKFELERDLKELKDSKNKRLEKKIDEENEMNRNRLV</sequence>
<comment type="similarity">
    <text evidence="8">Belongs to the PET100 family.</text>
</comment>
<comment type="subcellular location">
    <subcellularLocation>
        <location evidence="1">Membrane</location>
        <topology evidence="1">Single-pass membrane protein</topology>
    </subcellularLocation>
    <subcellularLocation>
        <location evidence="2">Mitochondrion membrane</location>
    </subcellularLocation>
</comment>
<dbReference type="PANTHER" id="PTHR33968:SF1">
    <property type="entry name" value="PROTEIN PET100 HOMOLOG, MITOCHONDRIAL"/>
    <property type="match status" value="1"/>
</dbReference>
<evidence type="ECO:0000256" key="2">
    <source>
        <dbReference type="ARBA" id="ARBA00004325"/>
    </source>
</evidence>
<dbReference type="PANTHER" id="PTHR33968">
    <property type="entry name" value="PROTEIN PET100 HOMOLOG, MITOCHONDRIAL"/>
    <property type="match status" value="1"/>
</dbReference>
<keyword evidence="5" id="KW-1133">Transmembrane helix</keyword>
<proteinExistence type="inferred from homology"/>
<evidence type="ECO:0000256" key="8">
    <source>
        <dbReference type="ARBA" id="ARBA00038077"/>
    </source>
</evidence>
<accession>F4S3G7</accession>
<keyword evidence="6" id="KW-0496">Mitochondrion</keyword>
<keyword evidence="4" id="KW-0809">Transit peptide</keyword>
<dbReference type="AlphaFoldDB" id="F4S3G7"/>
<dbReference type="InterPro" id="IPR018625">
    <property type="entry name" value="Pet100"/>
</dbReference>
<dbReference type="VEuPathDB" id="FungiDB:MELLADRAFT_39521"/>
<evidence type="ECO:0000256" key="4">
    <source>
        <dbReference type="ARBA" id="ARBA00022946"/>
    </source>
</evidence>
<dbReference type="EMBL" id="GL883143">
    <property type="protein sequence ID" value="EGG00809.1"/>
    <property type="molecule type" value="Genomic_DNA"/>
</dbReference>
<dbReference type="GO" id="GO:0005743">
    <property type="term" value="C:mitochondrial inner membrane"/>
    <property type="evidence" value="ECO:0007669"/>
    <property type="project" value="TreeGrafter"/>
</dbReference>
<keyword evidence="7" id="KW-0472">Membrane</keyword>
<evidence type="ECO:0000313" key="10">
    <source>
        <dbReference type="EMBL" id="EGG00809.1"/>
    </source>
</evidence>
<evidence type="ECO:0000256" key="6">
    <source>
        <dbReference type="ARBA" id="ARBA00023128"/>
    </source>
</evidence>
<keyword evidence="3" id="KW-0812">Transmembrane</keyword>
<protein>
    <submittedName>
        <fullName evidence="10">Uncharacterized protein</fullName>
    </submittedName>
</protein>
<keyword evidence="11" id="KW-1185">Reference proteome</keyword>
<organism evidence="11">
    <name type="scientific">Melampsora larici-populina (strain 98AG31 / pathotype 3-4-7)</name>
    <name type="common">Poplar leaf rust fungus</name>
    <dbReference type="NCBI Taxonomy" id="747676"/>
    <lineage>
        <taxon>Eukaryota</taxon>
        <taxon>Fungi</taxon>
        <taxon>Dikarya</taxon>
        <taxon>Basidiomycota</taxon>
        <taxon>Pucciniomycotina</taxon>
        <taxon>Pucciniomycetes</taxon>
        <taxon>Pucciniales</taxon>
        <taxon>Melampsoraceae</taxon>
        <taxon>Melampsora</taxon>
    </lineage>
</organism>
<name>F4S3G7_MELLP</name>
<evidence type="ECO:0000256" key="3">
    <source>
        <dbReference type="ARBA" id="ARBA00022692"/>
    </source>
</evidence>
<dbReference type="GeneID" id="18927814"/>
<dbReference type="RefSeq" id="XP_007415883.1">
    <property type="nucleotide sequence ID" value="XM_007415821.1"/>
</dbReference>
<dbReference type="STRING" id="747676.F4S3G7"/>
<dbReference type="GO" id="GO:0033617">
    <property type="term" value="P:mitochondrial respiratory chain complex IV assembly"/>
    <property type="evidence" value="ECO:0007669"/>
    <property type="project" value="InterPro"/>
</dbReference>
<dbReference type="HOGENOM" id="CLU_156745_1_1_1"/>
<dbReference type="OrthoDB" id="18175at2759"/>
<gene>
    <name evidence="10" type="ORF">MELLADRAFT_39521</name>
</gene>
<dbReference type="Pfam" id="PF09803">
    <property type="entry name" value="Pet100"/>
    <property type="match status" value="1"/>
</dbReference>
<dbReference type="eggNOG" id="ENOG502SA2D">
    <property type="taxonomic scope" value="Eukaryota"/>
</dbReference>